<accession>A0A4S5C530</accession>
<keyword evidence="2" id="KW-0812">Transmembrane</keyword>
<keyword evidence="2" id="KW-1133">Transmembrane helix</keyword>
<keyword evidence="4" id="KW-1185">Reference proteome</keyword>
<evidence type="ECO:0000313" key="3">
    <source>
        <dbReference type="EMBL" id="THJ37606.1"/>
    </source>
</evidence>
<feature type="transmembrane region" description="Helical" evidence="2">
    <location>
        <begin position="258"/>
        <end position="278"/>
    </location>
</feature>
<dbReference type="EMBL" id="SSXH01000821">
    <property type="protein sequence ID" value="THJ37606.1"/>
    <property type="molecule type" value="Genomic_DNA"/>
</dbReference>
<gene>
    <name evidence="3" type="ORF">E7Y31_21135</name>
</gene>
<dbReference type="RefSeq" id="WP_136449504.1">
    <property type="nucleotide sequence ID" value="NZ_SSXH01000821.1"/>
</dbReference>
<comment type="caution">
    <text evidence="3">The sequence shown here is derived from an EMBL/GenBank/DDBJ whole genome shotgun (WGS) entry which is preliminary data.</text>
</comment>
<feature type="transmembrane region" description="Helical" evidence="2">
    <location>
        <begin position="378"/>
        <end position="397"/>
    </location>
</feature>
<feature type="transmembrane region" description="Helical" evidence="2">
    <location>
        <begin position="229"/>
        <end position="252"/>
    </location>
</feature>
<name>A0A4S5C530_9ACTN</name>
<keyword evidence="1" id="KW-0175">Coiled coil</keyword>
<feature type="transmembrane region" description="Helical" evidence="2">
    <location>
        <begin position="290"/>
        <end position="310"/>
    </location>
</feature>
<evidence type="ECO:0000256" key="1">
    <source>
        <dbReference type="SAM" id="Coils"/>
    </source>
</evidence>
<dbReference type="Proteomes" id="UP000305282">
    <property type="component" value="Unassembled WGS sequence"/>
</dbReference>
<dbReference type="OrthoDB" id="3542505at2"/>
<protein>
    <submittedName>
        <fullName evidence="3">Uncharacterized protein</fullName>
    </submittedName>
</protein>
<evidence type="ECO:0000313" key="4">
    <source>
        <dbReference type="Proteomes" id="UP000305282"/>
    </source>
</evidence>
<reference evidence="3 4" key="1">
    <citation type="submission" date="2019-04" db="EMBL/GenBank/DDBJ databases">
        <title>Draft genome sequences for three unisolated Alnus-infective Frankia Sp+ strains, AgTrS, AiOr and AvVan, the first sequenced Frankia strains able to sporulate in-planta.</title>
        <authorList>
            <person name="Bethencourt L."/>
            <person name="Vautrin F."/>
            <person name="Taib N."/>
            <person name="Dubost A."/>
            <person name="Castro-Garcia L."/>
            <person name="Imbaud O."/>
            <person name="Abrouk D."/>
            <person name="Fournier P."/>
            <person name="Briolay J."/>
            <person name="Nguyen A."/>
            <person name="Normand P."/>
            <person name="Fernandez M.P."/>
            <person name="Brochier-Armanet C."/>
            <person name="Herrera-Belaroussi A."/>
        </authorList>
    </citation>
    <scope>NUCLEOTIDE SEQUENCE [LARGE SCALE GENOMIC DNA]</scope>
    <source>
        <strain evidence="3 4">AvVan</strain>
    </source>
</reference>
<sequence length="418" mass="44743">MPLTQLTRNLVELVDVGLPGRPAQLTLDGIFPDLRDRLALQRLPTPTRMNVQDGGAFVFARNAAPPDTHHDLELEIARLRRQVADAQARERTLRQTAQAQTEQLERLRHLADEAHQPQENLHDVAVRDAAATLASTAAEQAQAHAEREDALQALDIAAQTKLDDPPHRSLPAALETGTTLVETTTAQAATPGGHQRAVSAISLVPAPPESATKITVPAVDTGLRIRRRLGAVAAMFAGGLTMLLGVLIASMSNSEAKAGLLGFQMLVYGVFRLVQIFVADELRARRRGPFLAILAAGSLAAGVVVLSYAQDDFYNVPRAAFALFWIIGGPAEVVSALRAGSHPGRRLEILFGVLGTVAGWLIGIATTDTQIFLRKIQVVSLETWLILLGVIIAVIGFKLHNAVARPRPGDPGPPTPAL</sequence>
<feature type="coiled-coil region" evidence="1">
    <location>
        <begin position="69"/>
        <end position="96"/>
    </location>
</feature>
<organism evidence="3 4">
    <name type="scientific">Candidatus Frankia alpina</name>
    <dbReference type="NCBI Taxonomy" id="2699483"/>
    <lineage>
        <taxon>Bacteria</taxon>
        <taxon>Bacillati</taxon>
        <taxon>Actinomycetota</taxon>
        <taxon>Actinomycetes</taxon>
        <taxon>Frankiales</taxon>
        <taxon>Frankiaceae</taxon>
        <taxon>Frankia</taxon>
    </lineage>
</organism>
<keyword evidence="2" id="KW-0472">Membrane</keyword>
<feature type="transmembrane region" description="Helical" evidence="2">
    <location>
        <begin position="349"/>
        <end position="366"/>
    </location>
</feature>
<evidence type="ECO:0000256" key="2">
    <source>
        <dbReference type="SAM" id="Phobius"/>
    </source>
</evidence>
<dbReference type="AlphaFoldDB" id="A0A4S5C530"/>
<proteinExistence type="predicted"/>
<feature type="transmembrane region" description="Helical" evidence="2">
    <location>
        <begin position="316"/>
        <end position="337"/>
    </location>
</feature>